<feature type="transmembrane region" description="Helical" evidence="10">
    <location>
        <begin position="67"/>
        <end position="85"/>
    </location>
</feature>
<keyword evidence="9 10" id="KW-0472">Membrane</keyword>
<comment type="subcellular location">
    <subcellularLocation>
        <location evidence="1 10">Endoplasmic reticulum membrane</location>
        <topology evidence="1 10">Multi-pass membrane protein</topology>
    </subcellularLocation>
</comment>
<dbReference type="STRING" id="1069680.M7NQ62"/>
<dbReference type="HOGENOM" id="CLU_018152_0_0_1"/>
<evidence type="ECO:0000256" key="1">
    <source>
        <dbReference type="ARBA" id="ARBA00004477"/>
    </source>
</evidence>
<dbReference type="PANTHER" id="PTHR22760">
    <property type="entry name" value="GLYCOSYLTRANSFERASE"/>
    <property type="match status" value="1"/>
</dbReference>
<keyword evidence="4 10" id="KW-0328">Glycosyltransferase</keyword>
<feature type="transmembrane region" description="Helical" evidence="10">
    <location>
        <begin position="309"/>
        <end position="328"/>
    </location>
</feature>
<feature type="transmembrane region" description="Helical" evidence="10">
    <location>
        <begin position="369"/>
        <end position="393"/>
    </location>
</feature>
<dbReference type="AlphaFoldDB" id="M7NQ62"/>
<keyword evidence="8 10" id="KW-1133">Transmembrane helix</keyword>
<comment type="caution">
    <text evidence="12">The sequence shown here is derived from an EMBL/GenBank/DDBJ whole genome shotgun (WGS) entry which is preliminary data.</text>
</comment>
<keyword evidence="6 10" id="KW-0812">Transmembrane</keyword>
<evidence type="ECO:0000256" key="6">
    <source>
        <dbReference type="ARBA" id="ARBA00022692"/>
    </source>
</evidence>
<dbReference type="Pfam" id="PF03901">
    <property type="entry name" value="Glyco_transf_22"/>
    <property type="match status" value="1"/>
</dbReference>
<feature type="transmembrane region" description="Helical" evidence="10">
    <location>
        <begin position="148"/>
        <end position="166"/>
    </location>
</feature>
<evidence type="ECO:0000256" key="10">
    <source>
        <dbReference type="RuleBase" id="RU363075"/>
    </source>
</evidence>
<dbReference type="Proteomes" id="UP000011958">
    <property type="component" value="Unassembled WGS sequence"/>
</dbReference>
<evidence type="ECO:0000256" key="11">
    <source>
        <dbReference type="SAM" id="SignalP"/>
    </source>
</evidence>
<accession>M7NQ62</accession>
<evidence type="ECO:0000256" key="8">
    <source>
        <dbReference type="ARBA" id="ARBA00022989"/>
    </source>
</evidence>
<feature type="transmembrane region" description="Helical" evidence="10">
    <location>
        <begin position="172"/>
        <end position="195"/>
    </location>
</feature>
<dbReference type="eggNOG" id="KOG2515">
    <property type="taxonomic scope" value="Eukaryota"/>
</dbReference>
<dbReference type="EMBL" id="AFWA02000013">
    <property type="protein sequence ID" value="EMR09402.1"/>
    <property type="molecule type" value="Genomic_DNA"/>
</dbReference>
<evidence type="ECO:0000313" key="12">
    <source>
        <dbReference type="EMBL" id="EMR09402.1"/>
    </source>
</evidence>
<dbReference type="RefSeq" id="XP_007874351.1">
    <property type="nucleotide sequence ID" value="XM_007876160.1"/>
</dbReference>
<protein>
    <recommendedName>
        <fullName evidence="10">Mannosyltransferase</fullName>
        <ecNumber evidence="10">2.4.1.-</ecNumber>
    </recommendedName>
</protein>
<keyword evidence="5" id="KW-0808">Transferase</keyword>
<evidence type="ECO:0000313" key="13">
    <source>
        <dbReference type="Proteomes" id="UP000011958"/>
    </source>
</evidence>
<feature type="chain" id="PRO_5004082549" description="Mannosyltransferase" evidence="11">
    <location>
        <begin position="28"/>
        <end position="567"/>
    </location>
</feature>
<feature type="transmembrane region" description="Helical" evidence="10">
    <location>
        <begin position="215"/>
        <end position="237"/>
    </location>
</feature>
<dbReference type="EC" id="2.4.1.-" evidence="10"/>
<dbReference type="GO" id="GO:0005789">
    <property type="term" value="C:endoplasmic reticulum membrane"/>
    <property type="evidence" value="ECO:0007669"/>
    <property type="project" value="UniProtKB-SubCell"/>
</dbReference>
<sequence length="567" mass="66936">MRDKISLRWALFSTLFLINLIPRFLAARYSIIHDCDEVYNYWEPLHYILHDYGFQTWEYSGEYCIRSWFYILLHSIIMIVPKSLGFKRITEFFFIRFVFAILCALSETKLCLSIIGVLGKDIGFFYFLFTITSVGMFNASTAFLPSTFTMYTSMLGLSAFFESALSKRTIEIIFWFFLGGIVGWPFSLILAIPIISYEFLISIYNIPLKQVFLKYLKAIFVCIIILAFVCLVDSLAYRKFQIVPLNIIKYNVLSGKGKGPEIFGVEPWWFYFLNLLLNFNVVFILCFLSLPIMFSYFSRFSLNIAKKGFLLSIISPFYLWFFIFTIQPHKEERFFFAIYPFICLNASIAISQSLSLIKSYNNFRYISCIVRYIYVFISTSVLVISFLRVLLIIDAYSAHMSVYTKIPSASNNFRSILCIGKEWHRFPSSFFVPDNISVKFIKSRFTGLLPGEFISNKDEWRSGMWLIPSNMNDLNMEEWEKYTDISQCDYLVDTDFFARYSFENSTEDIIEPRYVKNEEMWKKIFCMNFLDASSTRIYSRILWMPSKFSRRIYGDYCLLKRKKFHKL</sequence>
<evidence type="ECO:0000256" key="9">
    <source>
        <dbReference type="ARBA" id="ARBA00023136"/>
    </source>
</evidence>
<dbReference type="GO" id="GO:0006487">
    <property type="term" value="P:protein N-linked glycosylation"/>
    <property type="evidence" value="ECO:0007669"/>
    <property type="project" value="TreeGrafter"/>
</dbReference>
<gene>
    <name evidence="12" type="ORF">PNEG_02347</name>
</gene>
<dbReference type="PANTHER" id="PTHR22760:SF2">
    <property type="entry name" value="ALPHA-1,2-MANNOSYLTRANSFERASE ALG9"/>
    <property type="match status" value="1"/>
</dbReference>
<dbReference type="GO" id="GO:0000026">
    <property type="term" value="F:alpha-1,2-mannosyltransferase activity"/>
    <property type="evidence" value="ECO:0007669"/>
    <property type="project" value="TreeGrafter"/>
</dbReference>
<evidence type="ECO:0000256" key="7">
    <source>
        <dbReference type="ARBA" id="ARBA00022824"/>
    </source>
</evidence>
<feature type="transmembrane region" description="Helical" evidence="10">
    <location>
        <begin position="334"/>
        <end position="357"/>
    </location>
</feature>
<feature type="signal peptide" evidence="11">
    <location>
        <begin position="1"/>
        <end position="27"/>
    </location>
</feature>
<evidence type="ECO:0000256" key="4">
    <source>
        <dbReference type="ARBA" id="ARBA00022676"/>
    </source>
</evidence>
<proteinExistence type="inferred from homology"/>
<comment type="similarity">
    <text evidence="3 10">Belongs to the glycosyltransferase 22 family.</text>
</comment>
<keyword evidence="7 10" id="KW-0256">Endoplasmic reticulum</keyword>
<dbReference type="UniPathway" id="UPA00378"/>
<keyword evidence="11" id="KW-0732">Signal</keyword>
<dbReference type="InterPro" id="IPR005599">
    <property type="entry name" value="GPI_mannosylTrfase"/>
</dbReference>
<dbReference type="GeneID" id="19896040"/>
<organism evidence="12 13">
    <name type="scientific">Pneumocystis murina (strain B123)</name>
    <name type="common">Mouse pneumocystis pneumonia agent</name>
    <name type="synonym">Pneumocystis carinii f. sp. muris</name>
    <dbReference type="NCBI Taxonomy" id="1069680"/>
    <lineage>
        <taxon>Eukaryota</taxon>
        <taxon>Fungi</taxon>
        <taxon>Dikarya</taxon>
        <taxon>Ascomycota</taxon>
        <taxon>Taphrinomycotina</taxon>
        <taxon>Pneumocystomycetes</taxon>
        <taxon>Pneumocystaceae</taxon>
        <taxon>Pneumocystis</taxon>
    </lineage>
</organism>
<reference evidence="13" key="1">
    <citation type="journal article" date="2016" name="Nat. Commun.">
        <title>Genome analysis of three Pneumocystis species reveals adaptation mechanisms to life exclusively in mammalian hosts.</title>
        <authorList>
            <person name="Ma L."/>
            <person name="Chen Z."/>
            <person name="Huang D.W."/>
            <person name="Kutty G."/>
            <person name="Ishihara M."/>
            <person name="Wang H."/>
            <person name="Abouelleil A."/>
            <person name="Bishop L."/>
            <person name="Davey E."/>
            <person name="Deng R."/>
            <person name="Deng X."/>
            <person name="Fan L."/>
            <person name="Fantoni G."/>
            <person name="Fitzgerald M."/>
            <person name="Gogineni E."/>
            <person name="Goldberg J.M."/>
            <person name="Handley G."/>
            <person name="Hu X."/>
            <person name="Huber C."/>
            <person name="Jiao X."/>
            <person name="Jones K."/>
            <person name="Levin J.Z."/>
            <person name="Liu Y."/>
            <person name="Macdonald P."/>
            <person name="Melnikov A."/>
            <person name="Raley C."/>
            <person name="Sassi M."/>
            <person name="Sherman B.T."/>
            <person name="Song X."/>
            <person name="Sykes S."/>
            <person name="Tran B."/>
            <person name="Walsh L."/>
            <person name="Xia Y."/>
            <person name="Yang J."/>
            <person name="Young S."/>
            <person name="Zeng Q."/>
            <person name="Zheng X."/>
            <person name="Stephens R."/>
            <person name="Nusbaum C."/>
            <person name="Birren B.W."/>
            <person name="Azadi P."/>
            <person name="Lempicki R.A."/>
            <person name="Cuomo C.A."/>
            <person name="Kovacs J.A."/>
        </authorList>
    </citation>
    <scope>NUCLEOTIDE SEQUENCE [LARGE SCALE GENOMIC DNA]</scope>
    <source>
        <strain evidence="13">B123</strain>
    </source>
</reference>
<evidence type="ECO:0000256" key="3">
    <source>
        <dbReference type="ARBA" id="ARBA00007063"/>
    </source>
</evidence>
<feature type="transmembrane region" description="Helical" evidence="10">
    <location>
        <begin position="97"/>
        <end position="118"/>
    </location>
</feature>
<dbReference type="OMA" id="PRDMHAK"/>
<dbReference type="OrthoDB" id="497541at2759"/>
<evidence type="ECO:0000256" key="2">
    <source>
        <dbReference type="ARBA" id="ARBA00004922"/>
    </source>
</evidence>
<keyword evidence="13" id="KW-1185">Reference proteome</keyword>
<comment type="pathway">
    <text evidence="2">Protein modification; protein glycosylation.</text>
</comment>
<feature type="transmembrane region" description="Helical" evidence="10">
    <location>
        <begin position="268"/>
        <end position="297"/>
    </location>
</feature>
<dbReference type="VEuPathDB" id="FungiDB:PNEG_02347"/>
<evidence type="ECO:0000256" key="5">
    <source>
        <dbReference type="ARBA" id="ARBA00022679"/>
    </source>
</evidence>
<name>M7NQ62_PNEMU</name>